<reference evidence="1" key="2">
    <citation type="submission" date="2022-10" db="EMBL/GenBank/DDBJ databases">
        <authorList>
            <person name="Ngo T.-E."/>
        </authorList>
    </citation>
    <scope>NUCLEOTIDE SEQUENCE</scope>
    <source>
        <strain evidence="1">JHB</strain>
    </source>
</reference>
<accession>A0A9Q9UWV9</accession>
<protein>
    <submittedName>
        <fullName evidence="1">Uncharacterized protein</fullName>
    </submittedName>
</protein>
<sequence length="60" mass="6872">MKRLFILPLWGVLEHGFEVSGDGVNFGRMGILPVINIFPSRFCQSPIIPDSRFEIPHSRF</sequence>
<dbReference type="EMBL" id="CP017708">
    <property type="protein sequence ID" value="WAN70278.1"/>
    <property type="molecule type" value="Genomic_DNA"/>
</dbReference>
<proteinExistence type="predicted"/>
<gene>
    <name evidence="1" type="ORF">BJP36_36090</name>
</gene>
<dbReference type="AlphaFoldDB" id="A0A9Q9UWV9"/>
<dbReference type="Proteomes" id="UP000176944">
    <property type="component" value="Chromosome"/>
</dbReference>
<evidence type="ECO:0000313" key="1">
    <source>
        <dbReference type="EMBL" id="WAN70278.1"/>
    </source>
</evidence>
<organism evidence="1">
    <name type="scientific">Moorena producens (strain JHB)</name>
    <dbReference type="NCBI Taxonomy" id="1454205"/>
    <lineage>
        <taxon>Bacteria</taxon>
        <taxon>Bacillati</taxon>
        <taxon>Cyanobacteriota</taxon>
        <taxon>Cyanophyceae</taxon>
        <taxon>Coleofasciculales</taxon>
        <taxon>Coleofasciculaceae</taxon>
        <taxon>Moorena</taxon>
    </lineage>
</organism>
<name>A0A9Q9UWV9_MOOP1</name>
<reference evidence="1" key="1">
    <citation type="journal article" date="2017" name="Proc. Natl. Acad. Sci. U.S.A.">
        <title>Comparative genomics uncovers the prolific and distinctive metabolic potential of the cyanobacterial genus Moorea.</title>
        <authorList>
            <person name="Leao T."/>
            <person name="Castelao G."/>
            <person name="Korobeynikov A."/>
            <person name="Monroe E.A."/>
            <person name="Podell S."/>
            <person name="Glukhov E."/>
            <person name="Allen E.E."/>
            <person name="Gerwick W.H."/>
            <person name="Gerwick L."/>
        </authorList>
    </citation>
    <scope>NUCLEOTIDE SEQUENCE</scope>
    <source>
        <strain evidence="1">JHB</strain>
    </source>
</reference>